<dbReference type="EMBL" id="JASBWR010000078">
    <property type="protein sequence ID" value="KAJ9098339.1"/>
    <property type="molecule type" value="Genomic_DNA"/>
</dbReference>
<reference evidence="1" key="1">
    <citation type="submission" date="2023-04" db="EMBL/GenBank/DDBJ databases">
        <title>Draft Genome sequencing of Naganishia species isolated from polar environments using Oxford Nanopore Technology.</title>
        <authorList>
            <person name="Leo P."/>
            <person name="Venkateswaran K."/>
        </authorList>
    </citation>
    <scope>NUCLEOTIDE SEQUENCE</scope>
    <source>
        <strain evidence="1">MNA-CCFEE 5261</strain>
    </source>
</reference>
<name>A0ACC2VH68_9TREE</name>
<evidence type="ECO:0000313" key="2">
    <source>
        <dbReference type="Proteomes" id="UP001241377"/>
    </source>
</evidence>
<accession>A0ACC2VH68</accession>
<comment type="caution">
    <text evidence="1">The sequence shown here is derived from an EMBL/GenBank/DDBJ whole genome shotgun (WGS) entry which is preliminary data.</text>
</comment>
<protein>
    <submittedName>
        <fullName evidence="1">Uncharacterized protein</fullName>
    </submittedName>
</protein>
<sequence length="540" mass="57874">MFLCASKLVSPLIQAEYILQLPRIDAIVLLSQVSGTTPTVPVVSAKSGNVYEKALIEKYIDQNGTDPITGEGLTKEELIEVKAKPQTLPPRAPTQTSIPSLLTNLQSEFDAIMLESLEVKRSYQDARQELANALYREDAATRALARIMKERDEARTALASVQATIGFSQPAEGGSVAPVATDGDVEMSGNVDKLPAEVESVISNTHQALSSTRKKRKPAPGYVNAAQVKSFTQQSTVPSLHATKPAGITALDVSMDGNLAVTGGADKTVHVYDFTSGKTLATLKGHTKPVKQVALVEQDGGRVAVSCSADKTVKVWSEGDNGGKWSLQHNLTGHKGEVSGFTVHPSKRFVAAGSTDQTWSLYDLTTGETVKTYDALEGQEGSFAYTSFAGHPDGILHAGGTEDGNVRIWDIRDASALAASLSSHSQPVTSLSFSENGYYLASASNANPTVNIFDLRKLTVLSSWQLPAENKITEVRFDTSAQFLSVVGTDARVYANKTWEELVKFDDNAGDLTGARFVDLGRKLVLSGMDRTLRVLAAPQ</sequence>
<keyword evidence="2" id="KW-1185">Reference proteome</keyword>
<gene>
    <name evidence="1" type="ORF">QFC19_006463</name>
</gene>
<dbReference type="Proteomes" id="UP001241377">
    <property type="component" value="Unassembled WGS sequence"/>
</dbReference>
<evidence type="ECO:0000313" key="1">
    <source>
        <dbReference type="EMBL" id="KAJ9098339.1"/>
    </source>
</evidence>
<organism evidence="1 2">
    <name type="scientific">Naganishia cerealis</name>
    <dbReference type="NCBI Taxonomy" id="610337"/>
    <lineage>
        <taxon>Eukaryota</taxon>
        <taxon>Fungi</taxon>
        <taxon>Dikarya</taxon>
        <taxon>Basidiomycota</taxon>
        <taxon>Agaricomycotina</taxon>
        <taxon>Tremellomycetes</taxon>
        <taxon>Filobasidiales</taxon>
        <taxon>Filobasidiaceae</taxon>
        <taxon>Naganishia</taxon>
    </lineage>
</organism>
<proteinExistence type="predicted"/>